<feature type="non-terminal residue" evidence="1">
    <location>
        <position position="106"/>
    </location>
</feature>
<keyword evidence="2" id="KW-1185">Reference proteome</keyword>
<dbReference type="Proteomes" id="UP001177023">
    <property type="component" value="Unassembled WGS sequence"/>
</dbReference>
<name>A0AA36FQG5_9BILA</name>
<dbReference type="EMBL" id="CATQJA010000073">
    <property type="protein sequence ID" value="CAJ0557676.1"/>
    <property type="molecule type" value="Genomic_DNA"/>
</dbReference>
<protein>
    <submittedName>
        <fullName evidence="1">Uncharacterized protein</fullName>
    </submittedName>
</protein>
<organism evidence="1 2">
    <name type="scientific">Mesorhabditis spiculigera</name>
    <dbReference type="NCBI Taxonomy" id="96644"/>
    <lineage>
        <taxon>Eukaryota</taxon>
        <taxon>Metazoa</taxon>
        <taxon>Ecdysozoa</taxon>
        <taxon>Nematoda</taxon>
        <taxon>Chromadorea</taxon>
        <taxon>Rhabditida</taxon>
        <taxon>Rhabditina</taxon>
        <taxon>Rhabditomorpha</taxon>
        <taxon>Rhabditoidea</taxon>
        <taxon>Rhabditidae</taxon>
        <taxon>Mesorhabditinae</taxon>
        <taxon>Mesorhabditis</taxon>
    </lineage>
</organism>
<comment type="caution">
    <text evidence="1">The sequence shown here is derived from an EMBL/GenBank/DDBJ whole genome shotgun (WGS) entry which is preliminary data.</text>
</comment>
<reference evidence="1" key="1">
    <citation type="submission" date="2023-06" db="EMBL/GenBank/DDBJ databases">
        <authorList>
            <person name="Delattre M."/>
        </authorList>
    </citation>
    <scope>NUCLEOTIDE SEQUENCE</scope>
    <source>
        <strain evidence="1">AF72</strain>
    </source>
</reference>
<sequence length="106" mass="11983">MKFSLFEPGSEQEDSVREILNFFFGVLAHPGRLFIVQWDHGRAYTWPDIHALLCVTDCSHHSRNAESSRRIIWNGHAPSGSPGCHHRPASKPQCDSLPIYRSVLTA</sequence>
<accession>A0AA36FQG5</accession>
<dbReference type="AlphaFoldDB" id="A0AA36FQG5"/>
<evidence type="ECO:0000313" key="2">
    <source>
        <dbReference type="Proteomes" id="UP001177023"/>
    </source>
</evidence>
<gene>
    <name evidence="1" type="ORF">MSPICULIGERA_LOCUS434</name>
</gene>
<evidence type="ECO:0000313" key="1">
    <source>
        <dbReference type="EMBL" id="CAJ0557676.1"/>
    </source>
</evidence>
<proteinExistence type="predicted"/>